<evidence type="ECO:0000313" key="2">
    <source>
        <dbReference type="EMBL" id="RMZ92997.1"/>
    </source>
</evidence>
<feature type="non-terminal residue" evidence="2">
    <location>
        <position position="307"/>
    </location>
</feature>
<name>A0A3M7P2G9_BRAPC</name>
<reference evidence="2 3" key="1">
    <citation type="journal article" date="2018" name="Sci. Rep.">
        <title>Genomic signatures of local adaptation to the degree of environmental predictability in rotifers.</title>
        <authorList>
            <person name="Franch-Gras L."/>
            <person name="Hahn C."/>
            <person name="Garcia-Roger E.M."/>
            <person name="Carmona M.J."/>
            <person name="Serra M."/>
            <person name="Gomez A."/>
        </authorList>
    </citation>
    <scope>NUCLEOTIDE SEQUENCE [LARGE SCALE GENOMIC DNA]</scope>
    <source>
        <strain evidence="2">HYR1</strain>
    </source>
</reference>
<feature type="transmembrane region" description="Helical" evidence="1">
    <location>
        <begin position="185"/>
        <end position="207"/>
    </location>
</feature>
<keyword evidence="1" id="KW-0472">Membrane</keyword>
<sequence length="307" mass="34289">TDQRCVSLVVDAVSPVFENPFPTGLVDPIIAFFTINAVNVPITKSTRSGSYIRIFDSNNTQVIEIESVSSNIAVINSKTLIFSIDFNFTHGETYYVLFDTDVAQSNQYCGLESLPIDNETFWVFTIKADPLTAVNVTINIITPIENHNNSNDTISIDLFNKYVSSLFEFYSVFLRKSTLGMVSTIGAAILLTLLFVSIICLMSCFFIKTKSKSSISPITKINLNTNHVTVNSNHLDNKQIDSLNSRIAPIGIIEDIEDIPMNGNAPIYQLNERVKPSSVSNPNEVKPKRFVRDSTRFNFKENPDSYV</sequence>
<keyword evidence="1" id="KW-1133">Transmembrane helix</keyword>
<comment type="caution">
    <text evidence="2">The sequence shown here is derived from an EMBL/GenBank/DDBJ whole genome shotgun (WGS) entry which is preliminary data.</text>
</comment>
<protein>
    <submittedName>
        <fullName evidence="2">Uncharacterized protein</fullName>
    </submittedName>
</protein>
<accession>A0A3M7P2G9</accession>
<gene>
    <name evidence="2" type="ORF">BpHYR1_029432</name>
</gene>
<dbReference type="EMBL" id="REGN01014144">
    <property type="protein sequence ID" value="RMZ92997.1"/>
    <property type="molecule type" value="Genomic_DNA"/>
</dbReference>
<dbReference type="AlphaFoldDB" id="A0A3M7P2G9"/>
<proteinExistence type="predicted"/>
<keyword evidence="3" id="KW-1185">Reference proteome</keyword>
<feature type="non-terminal residue" evidence="2">
    <location>
        <position position="1"/>
    </location>
</feature>
<dbReference type="Proteomes" id="UP000276133">
    <property type="component" value="Unassembled WGS sequence"/>
</dbReference>
<dbReference type="OrthoDB" id="10052126at2759"/>
<evidence type="ECO:0000313" key="3">
    <source>
        <dbReference type="Proteomes" id="UP000276133"/>
    </source>
</evidence>
<organism evidence="2 3">
    <name type="scientific">Brachionus plicatilis</name>
    <name type="common">Marine rotifer</name>
    <name type="synonym">Brachionus muelleri</name>
    <dbReference type="NCBI Taxonomy" id="10195"/>
    <lineage>
        <taxon>Eukaryota</taxon>
        <taxon>Metazoa</taxon>
        <taxon>Spiralia</taxon>
        <taxon>Gnathifera</taxon>
        <taxon>Rotifera</taxon>
        <taxon>Eurotatoria</taxon>
        <taxon>Monogononta</taxon>
        <taxon>Pseudotrocha</taxon>
        <taxon>Ploima</taxon>
        <taxon>Brachionidae</taxon>
        <taxon>Brachionus</taxon>
    </lineage>
</organism>
<evidence type="ECO:0000256" key="1">
    <source>
        <dbReference type="SAM" id="Phobius"/>
    </source>
</evidence>
<keyword evidence="1" id="KW-0812">Transmembrane</keyword>